<feature type="domain" description="Soluble ligand binding" evidence="18">
    <location>
        <begin position="320"/>
        <end position="364"/>
    </location>
</feature>
<dbReference type="Pfam" id="PF02563">
    <property type="entry name" value="Poly_export"/>
    <property type="match status" value="1"/>
</dbReference>
<evidence type="ECO:0000256" key="2">
    <source>
        <dbReference type="ARBA" id="ARBA00009450"/>
    </source>
</evidence>
<keyword evidence="6" id="KW-0812">Transmembrane</keyword>
<gene>
    <name evidence="20" type="ORF">C7460_103162</name>
</gene>
<comment type="subcellular location">
    <subcellularLocation>
        <location evidence="1">Cell outer membrane</location>
        <topology evidence="1">Multi-pass membrane protein</topology>
    </subcellularLocation>
</comment>
<evidence type="ECO:0000256" key="13">
    <source>
        <dbReference type="ARBA" id="ARBA00023237"/>
    </source>
</evidence>
<keyword evidence="7 16" id="KW-0732">Signal</keyword>
<evidence type="ECO:0000256" key="8">
    <source>
        <dbReference type="ARBA" id="ARBA00023047"/>
    </source>
</evidence>
<dbReference type="InterPro" id="IPR003715">
    <property type="entry name" value="Poly_export_N"/>
</dbReference>
<keyword evidence="3" id="KW-0813">Transport</keyword>
<dbReference type="GO" id="GO:0015159">
    <property type="term" value="F:polysaccharide transmembrane transporter activity"/>
    <property type="evidence" value="ECO:0007669"/>
    <property type="project" value="InterPro"/>
</dbReference>
<comment type="similarity">
    <text evidence="2">Belongs to the BexD/CtrA/VexA family.</text>
</comment>
<proteinExistence type="inferred from homology"/>
<evidence type="ECO:0000259" key="17">
    <source>
        <dbReference type="Pfam" id="PF02563"/>
    </source>
</evidence>
<dbReference type="Pfam" id="PF10531">
    <property type="entry name" value="SLBB"/>
    <property type="match status" value="4"/>
</dbReference>
<dbReference type="Pfam" id="PF22461">
    <property type="entry name" value="SLBB_2"/>
    <property type="match status" value="1"/>
</dbReference>
<comment type="caution">
    <text evidence="20">The sequence shown here is derived from an EMBL/GenBank/DDBJ whole genome shotgun (WGS) entry which is preliminary data.</text>
</comment>
<keyword evidence="4" id="KW-1134">Transmembrane beta strand</keyword>
<dbReference type="InterPro" id="IPR019554">
    <property type="entry name" value="Soluble_ligand-bd"/>
</dbReference>
<evidence type="ECO:0000256" key="6">
    <source>
        <dbReference type="ARBA" id="ARBA00022692"/>
    </source>
</evidence>
<evidence type="ECO:0000259" key="18">
    <source>
        <dbReference type="Pfam" id="PF10531"/>
    </source>
</evidence>
<feature type="domain" description="Soluble ligand binding" evidence="18">
    <location>
        <begin position="492"/>
        <end position="536"/>
    </location>
</feature>
<keyword evidence="5" id="KW-0762">Sugar transport</keyword>
<evidence type="ECO:0000256" key="9">
    <source>
        <dbReference type="ARBA" id="ARBA00023065"/>
    </source>
</evidence>
<keyword evidence="11" id="KW-0472">Membrane</keyword>
<dbReference type="GO" id="GO:0006811">
    <property type="term" value="P:monoatomic ion transport"/>
    <property type="evidence" value="ECO:0007669"/>
    <property type="project" value="UniProtKB-KW"/>
</dbReference>
<organism evidence="20 21">
    <name type="scientific">Marinoscillum furvescens DSM 4134</name>
    <dbReference type="NCBI Taxonomy" id="1122208"/>
    <lineage>
        <taxon>Bacteria</taxon>
        <taxon>Pseudomonadati</taxon>
        <taxon>Bacteroidota</taxon>
        <taxon>Cytophagia</taxon>
        <taxon>Cytophagales</taxon>
        <taxon>Reichenbachiellaceae</taxon>
        <taxon>Marinoscillum</taxon>
    </lineage>
</organism>
<feature type="domain" description="SLBB" evidence="19">
    <location>
        <begin position="402"/>
        <end position="480"/>
    </location>
</feature>
<keyword evidence="21" id="KW-1185">Reference proteome</keyword>
<keyword evidence="12" id="KW-0564">Palmitate</keyword>
<evidence type="ECO:0000256" key="7">
    <source>
        <dbReference type="ARBA" id="ARBA00022729"/>
    </source>
</evidence>
<dbReference type="GO" id="GO:0009279">
    <property type="term" value="C:cell outer membrane"/>
    <property type="evidence" value="ECO:0007669"/>
    <property type="project" value="UniProtKB-SubCell"/>
</dbReference>
<evidence type="ECO:0000256" key="14">
    <source>
        <dbReference type="ARBA" id="ARBA00023288"/>
    </source>
</evidence>
<evidence type="ECO:0000259" key="19">
    <source>
        <dbReference type="Pfam" id="PF22461"/>
    </source>
</evidence>
<accession>A0A3D9L834</accession>
<keyword evidence="10" id="KW-0626">Porin</keyword>
<keyword evidence="14" id="KW-0449">Lipoprotein</keyword>
<evidence type="ECO:0000256" key="11">
    <source>
        <dbReference type="ARBA" id="ARBA00023136"/>
    </source>
</evidence>
<evidence type="ECO:0000256" key="15">
    <source>
        <dbReference type="SAM" id="MobiDB-lite"/>
    </source>
</evidence>
<feature type="region of interest" description="Disordered" evidence="15">
    <location>
        <begin position="88"/>
        <end position="112"/>
    </location>
</feature>
<reference evidence="20 21" key="1">
    <citation type="submission" date="2018-07" db="EMBL/GenBank/DDBJ databases">
        <title>Genomic Encyclopedia of Type Strains, Phase IV (KMG-IV): sequencing the most valuable type-strain genomes for metagenomic binning, comparative biology and taxonomic classification.</title>
        <authorList>
            <person name="Goeker M."/>
        </authorList>
    </citation>
    <scope>NUCLEOTIDE SEQUENCE [LARGE SCALE GENOMIC DNA]</scope>
    <source>
        <strain evidence="20 21">DSM 4134</strain>
    </source>
</reference>
<dbReference type="InterPro" id="IPR049712">
    <property type="entry name" value="Poly_export"/>
</dbReference>
<dbReference type="GO" id="GO:0046930">
    <property type="term" value="C:pore complex"/>
    <property type="evidence" value="ECO:0007669"/>
    <property type="project" value="UniProtKB-KW"/>
</dbReference>
<evidence type="ECO:0000256" key="12">
    <source>
        <dbReference type="ARBA" id="ARBA00023139"/>
    </source>
</evidence>
<evidence type="ECO:0000256" key="5">
    <source>
        <dbReference type="ARBA" id="ARBA00022597"/>
    </source>
</evidence>
<dbReference type="PANTHER" id="PTHR33619:SF3">
    <property type="entry name" value="POLYSACCHARIDE EXPORT PROTEIN GFCE-RELATED"/>
    <property type="match status" value="1"/>
</dbReference>
<feature type="signal peptide" evidence="16">
    <location>
        <begin position="1"/>
        <end position="23"/>
    </location>
</feature>
<dbReference type="AlphaFoldDB" id="A0A3D9L834"/>
<dbReference type="OrthoDB" id="9808948at2"/>
<evidence type="ECO:0000256" key="16">
    <source>
        <dbReference type="SAM" id="SignalP"/>
    </source>
</evidence>
<keyword evidence="8" id="KW-0625">Polysaccharide transport</keyword>
<feature type="domain" description="Soluble ligand binding" evidence="18">
    <location>
        <begin position="589"/>
        <end position="626"/>
    </location>
</feature>
<feature type="chain" id="PRO_5017757599" evidence="16">
    <location>
        <begin position="24"/>
        <end position="813"/>
    </location>
</feature>
<sequence length="813" mass="89458">MQKIIWSICLAFIVLSTTVPLSAQDAASIQNLQNINVDELSDAQVEKLIERMESSGYSQQQLETMAKARGMSASQLAKLRQRIAEVKAGGGSGDGAVDSQSRSRGEEDQRDQEDLFAGFMPVDSIESGELKIFGMDFFNNRQLTFEPSLSVATPKNYRVGPGDEIIIDVWGASEQTYRLEVSPEGSIIVPSVGPIYLNGLEIERAESRIKSKLKSIYSTLGENTFAQVSLGQIRTISVNVVGEVRMPGTYSMSSFGTAFNALYLAGGPSESGSLREIQVFRGGKKLKVLDAYDFLINGEGENIMLQDQDVLLVKPYLVRVAMKGEVKRPAYYEVKPSETLGDVLNYAGGPTAKAYTKSVSLRRNLENRKTVATVKSSEFNEFTLKAGDEITIGEIKDRFDGRVQIEGAVNHPGEFELKEGMMLSDLIELADGFSPDVFIKRAVIIRQNEDYTLSTVAFAPEKVISGEFDLALQSEDVVKVQSIFDLREEFTVAIEGEVQSPDNFPYAEGMTVEDLIYLADGFKETAAKSFVEVARRIVSPRDDNRFTAELFNFPISSDLTLDEADANFVLEPFDLVVIRKSPYYQEQEVVEVEGEVLYPGKYVLNTKTERISDLIIRAGGFTEDAFPAGGTLIRETEYFDEGSAALVKKLRIQALGKGDSTTAAGSFAINREESIAIELDEIMAKPKSQADVILKAGDVISVPKELQTVRVRGEVYFSSNLIYSNSLGLKGYVSQAGGATSNAKLSKAYIVYPNGSAERTKRFLWFRNYPNVEPGSEIIVPAKPERRKMTPQEVIGIASGIGTLAIIINNLTR</sequence>
<evidence type="ECO:0000256" key="3">
    <source>
        <dbReference type="ARBA" id="ARBA00022448"/>
    </source>
</evidence>
<dbReference type="InterPro" id="IPR054765">
    <property type="entry name" value="SLBB_dom"/>
</dbReference>
<dbReference type="GO" id="GO:0015288">
    <property type="term" value="F:porin activity"/>
    <property type="evidence" value="ECO:0007669"/>
    <property type="project" value="UniProtKB-KW"/>
</dbReference>
<evidence type="ECO:0000256" key="4">
    <source>
        <dbReference type="ARBA" id="ARBA00022452"/>
    </source>
</evidence>
<feature type="domain" description="Soluble ligand binding" evidence="18">
    <location>
        <begin position="238"/>
        <end position="285"/>
    </location>
</feature>
<feature type="domain" description="Polysaccharide export protein N-terminal" evidence="17">
    <location>
        <begin position="152"/>
        <end position="217"/>
    </location>
</feature>
<protein>
    <submittedName>
        <fullName evidence="20">Protein involved in polysaccharide export with SLBB domain</fullName>
    </submittedName>
</protein>
<dbReference type="Proteomes" id="UP000256779">
    <property type="component" value="Unassembled WGS sequence"/>
</dbReference>
<dbReference type="Gene3D" id="3.10.560.10">
    <property type="entry name" value="Outer membrane lipoprotein wza domain like"/>
    <property type="match status" value="6"/>
</dbReference>
<evidence type="ECO:0000256" key="1">
    <source>
        <dbReference type="ARBA" id="ARBA00004571"/>
    </source>
</evidence>
<dbReference type="RefSeq" id="WP_115866925.1">
    <property type="nucleotide sequence ID" value="NZ_QREG01000003.1"/>
</dbReference>
<keyword evidence="13" id="KW-0998">Cell outer membrane</keyword>
<name>A0A3D9L834_MARFU</name>
<evidence type="ECO:0000313" key="20">
    <source>
        <dbReference type="EMBL" id="REE01645.1"/>
    </source>
</evidence>
<dbReference type="EMBL" id="QREG01000003">
    <property type="protein sequence ID" value="REE01645.1"/>
    <property type="molecule type" value="Genomic_DNA"/>
</dbReference>
<evidence type="ECO:0000313" key="21">
    <source>
        <dbReference type="Proteomes" id="UP000256779"/>
    </source>
</evidence>
<dbReference type="PANTHER" id="PTHR33619">
    <property type="entry name" value="POLYSACCHARIDE EXPORT PROTEIN GFCE-RELATED"/>
    <property type="match status" value="1"/>
</dbReference>
<keyword evidence="9" id="KW-0406">Ion transport</keyword>
<evidence type="ECO:0000256" key="10">
    <source>
        <dbReference type="ARBA" id="ARBA00023114"/>
    </source>
</evidence>